<feature type="transmembrane region" description="Helical" evidence="5">
    <location>
        <begin position="368"/>
        <end position="386"/>
    </location>
</feature>
<evidence type="ECO:0000256" key="5">
    <source>
        <dbReference type="SAM" id="Phobius"/>
    </source>
</evidence>
<dbReference type="InterPro" id="IPR011701">
    <property type="entry name" value="MFS"/>
</dbReference>
<keyword evidence="2 5" id="KW-0812">Transmembrane</keyword>
<dbReference type="PANTHER" id="PTHR11360">
    <property type="entry name" value="MONOCARBOXYLATE TRANSPORTER"/>
    <property type="match status" value="1"/>
</dbReference>
<dbReference type="PROSITE" id="PS50850">
    <property type="entry name" value="MFS"/>
    <property type="match status" value="1"/>
</dbReference>
<feature type="transmembrane region" description="Helical" evidence="5">
    <location>
        <begin position="425"/>
        <end position="445"/>
    </location>
</feature>
<feature type="transmembrane region" description="Helical" evidence="5">
    <location>
        <begin position="32"/>
        <end position="53"/>
    </location>
</feature>
<comment type="caution">
    <text evidence="7">The sequence shown here is derived from an EMBL/GenBank/DDBJ whole genome shotgun (WGS) entry which is preliminary data.</text>
</comment>
<evidence type="ECO:0000313" key="8">
    <source>
        <dbReference type="Proteomes" id="UP000019141"/>
    </source>
</evidence>
<feature type="transmembrane region" description="Helical" evidence="5">
    <location>
        <begin position="457"/>
        <end position="476"/>
    </location>
</feature>
<dbReference type="GO" id="GO:0022857">
    <property type="term" value="F:transmembrane transporter activity"/>
    <property type="evidence" value="ECO:0007669"/>
    <property type="project" value="InterPro"/>
</dbReference>
<feature type="transmembrane region" description="Helical" evidence="5">
    <location>
        <begin position="392"/>
        <end position="413"/>
    </location>
</feature>
<feature type="transmembrane region" description="Helical" evidence="5">
    <location>
        <begin position="7"/>
        <end position="26"/>
    </location>
</feature>
<feature type="transmembrane region" description="Helical" evidence="5">
    <location>
        <begin position="337"/>
        <end position="356"/>
    </location>
</feature>
<reference evidence="7 8" key="1">
    <citation type="journal article" date="2014" name="Nature">
        <title>An environmental bacterial taxon with a large and distinct metabolic repertoire.</title>
        <authorList>
            <person name="Wilson M.C."/>
            <person name="Mori T."/>
            <person name="Ruckert C."/>
            <person name="Uria A.R."/>
            <person name="Helf M.J."/>
            <person name="Takada K."/>
            <person name="Gernert C."/>
            <person name="Steffens U.A."/>
            <person name="Heycke N."/>
            <person name="Schmitt S."/>
            <person name="Rinke C."/>
            <person name="Helfrich E.J."/>
            <person name="Brachmann A.O."/>
            <person name="Gurgui C."/>
            <person name="Wakimoto T."/>
            <person name="Kracht M."/>
            <person name="Crusemann M."/>
            <person name="Hentschel U."/>
            <person name="Abe I."/>
            <person name="Matsunaga S."/>
            <person name="Kalinowski J."/>
            <person name="Takeyama H."/>
            <person name="Piel J."/>
        </authorList>
    </citation>
    <scope>NUCLEOTIDE SEQUENCE [LARGE SCALE GENOMIC DNA]</scope>
    <source>
        <strain evidence="8">TSY1</strain>
    </source>
</reference>
<dbReference type="HOGENOM" id="CLU_001265_59_9_7"/>
<dbReference type="GO" id="GO:0016020">
    <property type="term" value="C:membrane"/>
    <property type="evidence" value="ECO:0007669"/>
    <property type="project" value="UniProtKB-SubCell"/>
</dbReference>
<keyword evidence="8" id="KW-1185">Reference proteome</keyword>
<dbReference type="InterPro" id="IPR036259">
    <property type="entry name" value="MFS_trans_sf"/>
</dbReference>
<keyword evidence="3 5" id="KW-1133">Transmembrane helix</keyword>
<feature type="transmembrane region" description="Helical" evidence="5">
    <location>
        <begin position="154"/>
        <end position="170"/>
    </location>
</feature>
<feature type="transmembrane region" description="Helical" evidence="5">
    <location>
        <begin position="176"/>
        <end position="193"/>
    </location>
</feature>
<keyword evidence="4 5" id="KW-0472">Membrane</keyword>
<feature type="transmembrane region" description="Helical" evidence="5">
    <location>
        <begin position="246"/>
        <end position="265"/>
    </location>
</feature>
<feature type="transmembrane region" description="Helical" evidence="5">
    <location>
        <begin position="303"/>
        <end position="325"/>
    </location>
</feature>
<evidence type="ECO:0000313" key="7">
    <source>
        <dbReference type="EMBL" id="ETW98230.1"/>
    </source>
</evidence>
<accession>W4LKJ8</accession>
<evidence type="ECO:0000259" key="6">
    <source>
        <dbReference type="PROSITE" id="PS50850"/>
    </source>
</evidence>
<evidence type="ECO:0000256" key="2">
    <source>
        <dbReference type="ARBA" id="ARBA00022692"/>
    </source>
</evidence>
<dbReference type="PANTHER" id="PTHR11360:SF284">
    <property type="entry name" value="EG:103B4.3 PROTEIN-RELATED"/>
    <property type="match status" value="1"/>
</dbReference>
<evidence type="ECO:0000256" key="4">
    <source>
        <dbReference type="ARBA" id="ARBA00023136"/>
    </source>
</evidence>
<dbReference type="AlphaFoldDB" id="W4LKJ8"/>
<proteinExistence type="predicted"/>
<dbReference type="Gene3D" id="1.20.1250.20">
    <property type="entry name" value="MFS general substrate transporter like domains"/>
    <property type="match status" value="2"/>
</dbReference>
<evidence type="ECO:0000256" key="1">
    <source>
        <dbReference type="ARBA" id="ARBA00004141"/>
    </source>
</evidence>
<dbReference type="SUPFAM" id="SSF103473">
    <property type="entry name" value="MFS general substrate transporter"/>
    <property type="match status" value="2"/>
</dbReference>
<organism evidence="7 8">
    <name type="scientific">Entotheonella factor</name>
    <dbReference type="NCBI Taxonomy" id="1429438"/>
    <lineage>
        <taxon>Bacteria</taxon>
        <taxon>Pseudomonadati</taxon>
        <taxon>Nitrospinota/Tectimicrobiota group</taxon>
        <taxon>Candidatus Tectimicrobiota</taxon>
        <taxon>Candidatus Entotheonellia</taxon>
        <taxon>Candidatus Entotheonellales</taxon>
        <taxon>Candidatus Entotheonellaceae</taxon>
        <taxon>Candidatus Entotheonella</taxon>
    </lineage>
</organism>
<protein>
    <recommendedName>
        <fullName evidence="6">Major facilitator superfamily (MFS) profile domain-containing protein</fullName>
    </recommendedName>
</protein>
<dbReference type="InterPro" id="IPR050327">
    <property type="entry name" value="Proton-linked_MCT"/>
</dbReference>
<dbReference type="PROSITE" id="PS00216">
    <property type="entry name" value="SUGAR_TRANSPORT_1"/>
    <property type="match status" value="1"/>
</dbReference>
<gene>
    <name evidence="7" type="ORF">ETSY1_19645</name>
</gene>
<dbReference type="InterPro" id="IPR020846">
    <property type="entry name" value="MFS_dom"/>
</dbReference>
<dbReference type="EMBL" id="AZHW01000574">
    <property type="protein sequence ID" value="ETW98230.1"/>
    <property type="molecule type" value="Genomic_DNA"/>
</dbReference>
<feature type="transmembrane region" description="Helical" evidence="5">
    <location>
        <begin position="123"/>
        <end position="142"/>
    </location>
</feature>
<evidence type="ECO:0000256" key="3">
    <source>
        <dbReference type="ARBA" id="ARBA00022989"/>
    </source>
</evidence>
<dbReference type="Proteomes" id="UP000019141">
    <property type="component" value="Unassembled WGS sequence"/>
</dbReference>
<feature type="transmembrane region" description="Helical" evidence="5">
    <location>
        <begin position="214"/>
        <end position="234"/>
    </location>
</feature>
<sequence>MDRYGTKWLLIVAMAIFGIGVGLISLTQSLGYLLLIVVISYLLLMFGVVYEVFSTRQRRAQAKAAVRTTSASPSTRSPQTEQEAYRWVILAVTVAMAFMITGSRSTLGVFFKSIVTDLGWDRGMISMIIAVNIWLSGFLQPFTGNLMDRYGPKWIFIISMSTFGIGIGLISLTQSFGFLLIMYGVIVAAAMAGSSNSMTNALVAKWFPSHQRGLAIGINNAGSAVGQLTLVWFTTIMLQVSGWRSSHIYLGLAIAVVTVPLTVLIPRRSQSTSPAPAAKGQAPPRSAPLATERWSEALNTSPLWLINAGYFVCGMTVALYITHLIPFATDQGYSPTAAASAFGLLSVCSAAGSLLSGYASDIWGRKNIMALAYLVRGLAFIILLTWRHEFSLYIFAILGGLSWLATPVSVMALTSEVYGMRNLATLGGVSLLIHQIGGGVSVWLAGELHDLTGSYDVSFTLATVALFGATVASYLIDERRYSMRYATPVTSA</sequence>
<name>W4LKJ8_ENTF1</name>
<feature type="domain" description="Major facilitator superfamily (MFS) profile" evidence="6">
    <location>
        <begin position="89"/>
        <end position="480"/>
    </location>
</feature>
<feature type="transmembrane region" description="Helical" evidence="5">
    <location>
        <begin position="84"/>
        <end position="103"/>
    </location>
</feature>
<dbReference type="Pfam" id="PF07690">
    <property type="entry name" value="MFS_1"/>
    <property type="match status" value="1"/>
</dbReference>
<dbReference type="InterPro" id="IPR005829">
    <property type="entry name" value="Sugar_transporter_CS"/>
</dbReference>
<comment type="subcellular location">
    <subcellularLocation>
        <location evidence="1">Membrane</location>
        <topology evidence="1">Multi-pass membrane protein</topology>
    </subcellularLocation>
</comment>
<dbReference type="CDD" id="cd17355">
    <property type="entry name" value="MFS_YcxA_like"/>
    <property type="match status" value="1"/>
</dbReference>